<dbReference type="EMBL" id="BBNR01000024">
    <property type="protein sequence ID" value="GAL68768.1"/>
    <property type="molecule type" value="Genomic_DNA"/>
</dbReference>
<sequence length="87" mass="9786">MFSNIASASFDYLSTRFKASAATENAQFILTNLNGGTGLVKLNKDTGDIEKEILLKDKKPEYEVDEFGGFLFYKANDQTIYAYNLKK</sequence>
<dbReference type="AlphaFoldDB" id="A0A090VXQ3"/>
<dbReference type="eggNOG" id="COG1520">
    <property type="taxonomic scope" value="Bacteria"/>
</dbReference>
<reference evidence="1 2" key="1">
    <citation type="journal article" date="2014" name="Genome Announc.">
        <title>Draft Genome Sequence of Marine Flavobacterium Jejuia pallidilutea Strain 11shimoA1 and Pigmentation Mutants.</title>
        <authorList>
            <person name="Takatani N."/>
            <person name="Nakanishi M."/>
            <person name="Meirelles P."/>
            <person name="Mino S."/>
            <person name="Suda W."/>
            <person name="Oshima K."/>
            <person name="Hattori M."/>
            <person name="Ohkuma M."/>
            <person name="Hosokawa M."/>
            <person name="Miyashita K."/>
            <person name="Thompson F.L."/>
            <person name="Niwa A."/>
            <person name="Sawabe T."/>
            <person name="Sawabe T."/>
        </authorList>
    </citation>
    <scope>NUCLEOTIDE SEQUENCE [LARGE SCALE GENOMIC DNA]</scope>
    <source>
        <strain evidence="1 2">JCM 19301</strain>
    </source>
</reference>
<evidence type="ECO:0000313" key="2">
    <source>
        <dbReference type="Proteomes" id="UP000029641"/>
    </source>
</evidence>
<protein>
    <submittedName>
        <fullName evidence="1">Uncharacterized protein</fullName>
    </submittedName>
</protein>
<proteinExistence type="predicted"/>
<accession>A0A090VXQ3</accession>
<gene>
    <name evidence="1" type="ORF">JCM19301_1138</name>
</gene>
<name>A0A090VXQ3_9FLAO</name>
<evidence type="ECO:0000313" key="1">
    <source>
        <dbReference type="EMBL" id="GAL68768.1"/>
    </source>
</evidence>
<dbReference type="Proteomes" id="UP000029641">
    <property type="component" value="Unassembled WGS sequence"/>
</dbReference>
<comment type="caution">
    <text evidence="1">The sequence shown here is derived from an EMBL/GenBank/DDBJ whole genome shotgun (WGS) entry which is preliminary data.</text>
</comment>
<dbReference type="STRING" id="504487.JCM19538_111"/>
<organism evidence="1 2">
    <name type="scientific">Jejuia pallidilutea</name>
    <dbReference type="NCBI Taxonomy" id="504487"/>
    <lineage>
        <taxon>Bacteria</taxon>
        <taxon>Pseudomonadati</taxon>
        <taxon>Bacteroidota</taxon>
        <taxon>Flavobacteriia</taxon>
        <taxon>Flavobacteriales</taxon>
        <taxon>Flavobacteriaceae</taxon>
        <taxon>Jejuia</taxon>
    </lineage>
</organism>